<comment type="caution">
    <text evidence="3">The sequence shown here is derived from an EMBL/GenBank/DDBJ whole genome shotgun (WGS) entry which is preliminary data.</text>
</comment>
<name>A0AAD5V5D3_9APHY</name>
<keyword evidence="1" id="KW-0175">Coiled coil</keyword>
<gene>
    <name evidence="3" type="ORF">NLI96_g5286</name>
</gene>
<evidence type="ECO:0000256" key="2">
    <source>
        <dbReference type="SAM" id="MobiDB-lite"/>
    </source>
</evidence>
<protein>
    <submittedName>
        <fullName evidence="3">Uncharacterized protein</fullName>
    </submittedName>
</protein>
<organism evidence="3 4">
    <name type="scientific">Meripilus lineatus</name>
    <dbReference type="NCBI Taxonomy" id="2056292"/>
    <lineage>
        <taxon>Eukaryota</taxon>
        <taxon>Fungi</taxon>
        <taxon>Dikarya</taxon>
        <taxon>Basidiomycota</taxon>
        <taxon>Agaricomycotina</taxon>
        <taxon>Agaricomycetes</taxon>
        <taxon>Polyporales</taxon>
        <taxon>Meripilaceae</taxon>
        <taxon>Meripilus</taxon>
    </lineage>
</organism>
<reference evidence="3" key="1">
    <citation type="submission" date="2022-07" db="EMBL/GenBank/DDBJ databases">
        <title>Genome Sequence of Physisporinus lineatus.</title>
        <authorList>
            <person name="Buettner E."/>
        </authorList>
    </citation>
    <scope>NUCLEOTIDE SEQUENCE</scope>
    <source>
        <strain evidence="3">VT162</strain>
    </source>
</reference>
<accession>A0AAD5V5D3</accession>
<dbReference type="EMBL" id="JANAWD010000169">
    <property type="protein sequence ID" value="KAJ3484966.1"/>
    <property type="molecule type" value="Genomic_DNA"/>
</dbReference>
<evidence type="ECO:0000256" key="1">
    <source>
        <dbReference type="SAM" id="Coils"/>
    </source>
</evidence>
<feature type="region of interest" description="Disordered" evidence="2">
    <location>
        <begin position="1"/>
        <end position="33"/>
    </location>
</feature>
<feature type="region of interest" description="Disordered" evidence="2">
    <location>
        <begin position="147"/>
        <end position="183"/>
    </location>
</feature>
<sequence>MEASSSAPRALRAEPSQASTSGKGKAVDKDRMGDSDRNKVSLFLVKVFHYLNTLSSQPAPHRKTYKEKFNTLRERFEQVTATRAQYERELAVANDKIKKLENECNLLLDAVDIAAPSQPTIIHFLTRDPVPDHFNLKTGVALPPPLQAPLEQQDATHPPLHTPTNGTTNGHENGHTPSYRLRSDVRLENSERSNKLECLPRTIHKRSMVPTHVHSLRAHADPIPINQSSVAAAASGSQLSFRLDINEISMSGSNPTPKGSEGRLFTKIKRQLYPSFSVNLF</sequence>
<feature type="coiled-coil region" evidence="1">
    <location>
        <begin position="69"/>
        <end position="110"/>
    </location>
</feature>
<dbReference type="AlphaFoldDB" id="A0AAD5V5D3"/>
<evidence type="ECO:0000313" key="3">
    <source>
        <dbReference type="EMBL" id="KAJ3484966.1"/>
    </source>
</evidence>
<evidence type="ECO:0000313" key="4">
    <source>
        <dbReference type="Proteomes" id="UP001212997"/>
    </source>
</evidence>
<keyword evidence="4" id="KW-1185">Reference proteome</keyword>
<proteinExistence type="predicted"/>
<feature type="compositionally biased region" description="Polar residues" evidence="2">
    <location>
        <begin position="162"/>
        <end position="171"/>
    </location>
</feature>
<dbReference type="Proteomes" id="UP001212997">
    <property type="component" value="Unassembled WGS sequence"/>
</dbReference>